<evidence type="ECO:0000256" key="6">
    <source>
        <dbReference type="ARBA" id="ARBA00022723"/>
    </source>
</evidence>
<dbReference type="PANTHER" id="PTHR43226">
    <property type="entry name" value="XAA-PRO AMINOPEPTIDASE 3"/>
    <property type="match status" value="1"/>
</dbReference>
<dbReference type="Gene3D" id="3.40.350.10">
    <property type="entry name" value="Creatinase/prolidase N-terminal domain"/>
    <property type="match status" value="1"/>
</dbReference>
<keyword evidence="5" id="KW-0645">Protease</keyword>
<evidence type="ECO:0000313" key="13">
    <source>
        <dbReference type="Proteomes" id="UP001139450"/>
    </source>
</evidence>
<evidence type="ECO:0000256" key="1">
    <source>
        <dbReference type="ARBA" id="ARBA00001424"/>
    </source>
</evidence>
<comment type="caution">
    <text evidence="12">The sequence shown here is derived from an EMBL/GenBank/DDBJ whole genome shotgun (WGS) entry which is preliminary data.</text>
</comment>
<dbReference type="InterPro" id="IPR000994">
    <property type="entry name" value="Pept_M24"/>
</dbReference>
<evidence type="ECO:0000256" key="5">
    <source>
        <dbReference type="ARBA" id="ARBA00022670"/>
    </source>
</evidence>
<dbReference type="InterPro" id="IPR007865">
    <property type="entry name" value="Aminopep_P_N"/>
</dbReference>
<dbReference type="EMBL" id="JALJEJ010000001">
    <property type="protein sequence ID" value="MCJ8208439.1"/>
    <property type="molecule type" value="Genomic_DNA"/>
</dbReference>
<dbReference type="Proteomes" id="UP001139450">
    <property type="component" value="Unassembled WGS sequence"/>
</dbReference>
<evidence type="ECO:0000256" key="4">
    <source>
        <dbReference type="ARBA" id="ARBA00012574"/>
    </source>
</evidence>
<dbReference type="Gene3D" id="3.90.230.10">
    <property type="entry name" value="Creatinase/methionine aminopeptidase superfamily"/>
    <property type="match status" value="1"/>
</dbReference>
<dbReference type="InterPro" id="IPR036005">
    <property type="entry name" value="Creatinase/aminopeptidase-like"/>
</dbReference>
<evidence type="ECO:0000256" key="8">
    <source>
        <dbReference type="ARBA" id="ARBA00023049"/>
    </source>
</evidence>
<dbReference type="InterPro" id="IPR001131">
    <property type="entry name" value="Peptidase_M24B_aminopep-P_CS"/>
</dbReference>
<dbReference type="PANTHER" id="PTHR43226:SF4">
    <property type="entry name" value="XAA-PRO AMINOPEPTIDASE 3"/>
    <property type="match status" value="1"/>
</dbReference>
<dbReference type="Pfam" id="PF05195">
    <property type="entry name" value="AMP_N"/>
    <property type="match status" value="1"/>
</dbReference>
<dbReference type="GO" id="GO:0070006">
    <property type="term" value="F:metalloaminopeptidase activity"/>
    <property type="evidence" value="ECO:0007669"/>
    <property type="project" value="InterPro"/>
</dbReference>
<dbReference type="SUPFAM" id="SSF55920">
    <property type="entry name" value="Creatinase/aminopeptidase"/>
    <property type="match status" value="1"/>
</dbReference>
<gene>
    <name evidence="12" type="ORF">MUY27_01880</name>
</gene>
<dbReference type="SMART" id="SM01011">
    <property type="entry name" value="AMP_N"/>
    <property type="match status" value="1"/>
</dbReference>
<keyword evidence="7" id="KW-0378">Hydrolase</keyword>
<keyword evidence="6 10" id="KW-0479">Metal-binding</keyword>
<dbReference type="GO" id="GO:0006508">
    <property type="term" value="P:proteolysis"/>
    <property type="evidence" value="ECO:0007669"/>
    <property type="project" value="UniProtKB-KW"/>
</dbReference>
<evidence type="ECO:0000256" key="9">
    <source>
        <dbReference type="ARBA" id="ARBA00023211"/>
    </source>
</evidence>
<dbReference type="PROSITE" id="PS00491">
    <property type="entry name" value="PROLINE_PEPTIDASE"/>
    <property type="match status" value="1"/>
</dbReference>
<keyword evidence="12" id="KW-0031">Aminopeptidase</keyword>
<keyword evidence="8" id="KW-0482">Metalloprotease</keyword>
<dbReference type="AlphaFoldDB" id="A0A9X2B7D7"/>
<dbReference type="SUPFAM" id="SSF53092">
    <property type="entry name" value="Creatinase/prolidase N-terminal domain"/>
    <property type="match status" value="1"/>
</dbReference>
<evidence type="ECO:0000256" key="2">
    <source>
        <dbReference type="ARBA" id="ARBA00001936"/>
    </source>
</evidence>
<reference evidence="12" key="1">
    <citation type="submission" date="2022-04" db="EMBL/GenBank/DDBJ databases">
        <title>Mucilaginibacter sp. RS28 isolated from freshwater.</title>
        <authorList>
            <person name="Ko S.-R."/>
        </authorList>
    </citation>
    <scope>NUCLEOTIDE SEQUENCE</scope>
    <source>
        <strain evidence="12">RS28</strain>
    </source>
</reference>
<comment type="cofactor">
    <cofactor evidence="2">
        <name>Mn(2+)</name>
        <dbReference type="ChEBI" id="CHEBI:29035"/>
    </cofactor>
</comment>
<evidence type="ECO:0000259" key="11">
    <source>
        <dbReference type="SMART" id="SM01011"/>
    </source>
</evidence>
<dbReference type="CDD" id="cd01087">
    <property type="entry name" value="Prolidase"/>
    <property type="match status" value="1"/>
</dbReference>
<keyword evidence="9" id="KW-0464">Manganese</keyword>
<dbReference type="EC" id="3.4.11.9" evidence="4"/>
<name>A0A9X2B7D7_9SPHI</name>
<evidence type="ECO:0000256" key="10">
    <source>
        <dbReference type="RuleBase" id="RU000590"/>
    </source>
</evidence>
<dbReference type="RefSeq" id="WP_245128269.1">
    <property type="nucleotide sequence ID" value="NZ_JALJEJ010000001.1"/>
</dbReference>
<sequence length="431" mass="49718">MKYLTINSRLFTNNRNNFVCRLKPNSIAIFHANDESPRTGDQSYPFKQNADLFYLSGIDQEQTILLLYPDCPNPLYREVLFLRQTDEHIAIWEGHKYTKEEAREASGIQQIFWLSSYQQILHSIINYADNIYLNTNENDRYVHEVPYRDMRRYNELKERYPLHQYLRAAPILRDLRVVKSDIEVELTKKACSITRDAFIRVLKFVKPGVAEYEIEAEIIHEFIRQRATGHAYSPIIASGKNANVLHYVDNNQVCKDGDVILFDFGAEYANYNADLSRSIPVNGKFTKRQKDVYNAVLRVMKAAKQMLVAGTIWNEYHDEVGKIMTGELIGLGLLDQTDVKNQNPDAPLYKKYFMHGTSHHLGIDVHDYASRYKAFEVGNILTCEPGIYIPEEGLGIRIENDILITQDGNIDLMADIPIEADHIEEIMNSPS</sequence>
<dbReference type="InterPro" id="IPR052433">
    <property type="entry name" value="X-Pro_dipept-like"/>
</dbReference>
<evidence type="ECO:0000313" key="12">
    <source>
        <dbReference type="EMBL" id="MCJ8208439.1"/>
    </source>
</evidence>
<feature type="domain" description="Aminopeptidase P N-terminal" evidence="11">
    <location>
        <begin position="6"/>
        <end position="142"/>
    </location>
</feature>
<accession>A0A9X2B7D7</accession>
<dbReference type="Pfam" id="PF00557">
    <property type="entry name" value="Peptidase_M24"/>
    <property type="match status" value="1"/>
</dbReference>
<comment type="similarity">
    <text evidence="3 10">Belongs to the peptidase M24B family.</text>
</comment>
<keyword evidence="13" id="KW-1185">Reference proteome</keyword>
<evidence type="ECO:0000256" key="3">
    <source>
        <dbReference type="ARBA" id="ARBA00008766"/>
    </source>
</evidence>
<evidence type="ECO:0000256" key="7">
    <source>
        <dbReference type="ARBA" id="ARBA00022801"/>
    </source>
</evidence>
<proteinExistence type="inferred from homology"/>
<comment type="catalytic activity">
    <reaction evidence="1">
        <text>Release of any N-terminal amino acid, including proline, that is linked to proline, even from a dipeptide or tripeptide.</text>
        <dbReference type="EC" id="3.4.11.9"/>
    </reaction>
</comment>
<protein>
    <recommendedName>
        <fullName evidence="4">Xaa-Pro aminopeptidase</fullName>
        <ecNumber evidence="4">3.4.11.9</ecNumber>
    </recommendedName>
</protein>
<dbReference type="GO" id="GO:0030145">
    <property type="term" value="F:manganese ion binding"/>
    <property type="evidence" value="ECO:0007669"/>
    <property type="project" value="InterPro"/>
</dbReference>
<organism evidence="12 13">
    <name type="scientific">Mucilaginibacter straminoryzae</name>
    <dbReference type="NCBI Taxonomy" id="2932774"/>
    <lineage>
        <taxon>Bacteria</taxon>
        <taxon>Pseudomonadati</taxon>
        <taxon>Bacteroidota</taxon>
        <taxon>Sphingobacteriia</taxon>
        <taxon>Sphingobacteriales</taxon>
        <taxon>Sphingobacteriaceae</taxon>
        <taxon>Mucilaginibacter</taxon>
    </lineage>
</organism>
<dbReference type="InterPro" id="IPR029149">
    <property type="entry name" value="Creatin/AminoP/Spt16_N"/>
</dbReference>